<feature type="region of interest" description="Disordered" evidence="1">
    <location>
        <begin position="1"/>
        <end position="77"/>
    </location>
</feature>
<proteinExistence type="predicted"/>
<dbReference type="EMBL" id="KQ425676">
    <property type="protein sequence ID" value="KOF69125.1"/>
    <property type="molecule type" value="Genomic_DNA"/>
</dbReference>
<dbReference type="AlphaFoldDB" id="A0A0L8FXP3"/>
<evidence type="ECO:0000313" key="2">
    <source>
        <dbReference type="EMBL" id="KOF69125.1"/>
    </source>
</evidence>
<sequence length="77" mass="9170">KTKKLGKEGRRGETEMRMKKDKCQERVKEKRPRGRGRDREREAEREKHVGGVREGNRKKRQHDKDGVICLKNEKNLS</sequence>
<feature type="non-terminal residue" evidence="2">
    <location>
        <position position="1"/>
    </location>
</feature>
<feature type="compositionally biased region" description="Basic and acidic residues" evidence="1">
    <location>
        <begin position="1"/>
        <end position="28"/>
    </location>
</feature>
<feature type="compositionally biased region" description="Basic and acidic residues" evidence="1">
    <location>
        <begin position="35"/>
        <end position="55"/>
    </location>
</feature>
<reference evidence="2" key="1">
    <citation type="submission" date="2015-07" db="EMBL/GenBank/DDBJ databases">
        <title>MeaNS - Measles Nucleotide Surveillance Program.</title>
        <authorList>
            <person name="Tran T."/>
            <person name="Druce J."/>
        </authorList>
    </citation>
    <scope>NUCLEOTIDE SEQUENCE</scope>
    <source>
        <strain evidence="2">UCB-OBI-ISO-001</strain>
        <tissue evidence="2">Gonad</tissue>
    </source>
</reference>
<evidence type="ECO:0000256" key="1">
    <source>
        <dbReference type="SAM" id="MobiDB-lite"/>
    </source>
</evidence>
<organism evidence="2">
    <name type="scientific">Octopus bimaculoides</name>
    <name type="common">California two-spotted octopus</name>
    <dbReference type="NCBI Taxonomy" id="37653"/>
    <lineage>
        <taxon>Eukaryota</taxon>
        <taxon>Metazoa</taxon>
        <taxon>Spiralia</taxon>
        <taxon>Lophotrochozoa</taxon>
        <taxon>Mollusca</taxon>
        <taxon>Cephalopoda</taxon>
        <taxon>Coleoidea</taxon>
        <taxon>Octopodiformes</taxon>
        <taxon>Octopoda</taxon>
        <taxon>Incirrata</taxon>
        <taxon>Octopodidae</taxon>
        <taxon>Octopus</taxon>
    </lineage>
</organism>
<feature type="compositionally biased region" description="Basic and acidic residues" evidence="1">
    <location>
        <begin position="62"/>
        <end position="77"/>
    </location>
</feature>
<accession>A0A0L8FXP3</accession>
<name>A0A0L8FXP3_OCTBM</name>
<gene>
    <name evidence="2" type="ORF">OCBIM_22005610mg</name>
</gene>
<protein>
    <submittedName>
        <fullName evidence="2">Uncharacterized protein</fullName>
    </submittedName>
</protein>